<keyword evidence="8" id="KW-0472">Membrane</keyword>
<keyword evidence="11" id="KW-1185">Reference proteome</keyword>
<keyword evidence="4 9" id="KW-0349">Heme</keyword>
<keyword evidence="6 9" id="KW-0408">Iron</keyword>
<dbReference type="Pfam" id="PF00067">
    <property type="entry name" value="p450"/>
    <property type="match status" value="2"/>
</dbReference>
<keyword evidence="7 9" id="KW-0503">Monooxygenase</keyword>
<evidence type="ECO:0000256" key="2">
    <source>
        <dbReference type="ARBA" id="ARBA00004586"/>
    </source>
</evidence>
<dbReference type="InterPro" id="IPR001128">
    <property type="entry name" value="Cyt_P450"/>
</dbReference>
<dbReference type="PROSITE" id="PS00086">
    <property type="entry name" value="CYTOCHROME_P450"/>
    <property type="match status" value="1"/>
</dbReference>
<name>A0ABY6K2M6_9ARAC</name>
<dbReference type="InterPro" id="IPR017972">
    <property type="entry name" value="Cyt_P450_CS"/>
</dbReference>
<evidence type="ECO:0000256" key="4">
    <source>
        <dbReference type="ARBA" id="ARBA00022617"/>
    </source>
</evidence>
<evidence type="ECO:0000256" key="7">
    <source>
        <dbReference type="ARBA" id="ARBA00023033"/>
    </source>
</evidence>
<dbReference type="InterPro" id="IPR036396">
    <property type="entry name" value="Cyt_P450_sf"/>
</dbReference>
<proteinExistence type="inferred from homology"/>
<organism evidence="10 11">
    <name type="scientific">Cordylochernes scorpioides</name>
    <dbReference type="NCBI Taxonomy" id="51811"/>
    <lineage>
        <taxon>Eukaryota</taxon>
        <taxon>Metazoa</taxon>
        <taxon>Ecdysozoa</taxon>
        <taxon>Arthropoda</taxon>
        <taxon>Chelicerata</taxon>
        <taxon>Arachnida</taxon>
        <taxon>Pseudoscorpiones</taxon>
        <taxon>Cheliferoidea</taxon>
        <taxon>Chernetidae</taxon>
        <taxon>Cordylochernes</taxon>
    </lineage>
</organism>
<evidence type="ECO:0000256" key="1">
    <source>
        <dbReference type="ARBA" id="ARBA00001971"/>
    </source>
</evidence>
<evidence type="ECO:0000256" key="3">
    <source>
        <dbReference type="ARBA" id="ARBA00010617"/>
    </source>
</evidence>
<dbReference type="Proteomes" id="UP001235939">
    <property type="component" value="Chromosome 01"/>
</dbReference>
<sequence>MFSLSSSGPKWKSRRRMITPVFHFRVFEGYQDIVNSHTGHLVDHLRLLGPDWMDIRPVMSKCLLDAIGAAAFGIELNSLNGKSEYLGHLKNCCSGSMSIFSKAAAIAGHENMWLIKKRKKEMLEKLEREEDLHQDKKPKSFLNLLVEEHIKNNSLSIYDIEEEVQTFLFAGHDTTATGNSWTLYHLGRHPEILRKVQEEVDSVFEDDRPITAEDLKQLQYLEMVIKMGPKELKFSEARSRSRAPVHVVQVMIIMQFYFALTNVPEPRKYKIPKGGSLFLWIYHLHHNASVYPDPEKFDPERFRPGSPQLLSRHPFAFIPFSAGPRNCIGQKLAMLEQKTLVATIVKHFDIESRDHFDTLLPCLDVVLSTVQPLMLRFKPRCMDRSDLLHGQDTTTTSVGRYCDQDAWTDLICFMDKTPPPPQLAGIVIRVHGPI</sequence>
<dbReference type="InterPro" id="IPR050196">
    <property type="entry name" value="Cytochrome_P450_Monoox"/>
</dbReference>
<comment type="cofactor">
    <cofactor evidence="1">
        <name>heme</name>
        <dbReference type="ChEBI" id="CHEBI:30413"/>
    </cofactor>
</comment>
<gene>
    <name evidence="10" type="ORF">LAZ67_1007930</name>
</gene>
<evidence type="ECO:0000313" key="10">
    <source>
        <dbReference type="EMBL" id="UYV62128.1"/>
    </source>
</evidence>
<dbReference type="Gene3D" id="1.10.630.10">
    <property type="entry name" value="Cytochrome P450"/>
    <property type="match status" value="1"/>
</dbReference>
<dbReference type="EMBL" id="CP092863">
    <property type="protein sequence ID" value="UYV62128.1"/>
    <property type="molecule type" value="Genomic_DNA"/>
</dbReference>
<keyword evidence="5" id="KW-0256">Endoplasmic reticulum</keyword>
<evidence type="ECO:0000256" key="6">
    <source>
        <dbReference type="ARBA" id="ARBA00023004"/>
    </source>
</evidence>
<reference evidence="10 11" key="1">
    <citation type="submission" date="2022-01" db="EMBL/GenBank/DDBJ databases">
        <title>A chromosomal length assembly of Cordylochernes scorpioides.</title>
        <authorList>
            <person name="Zeh D."/>
            <person name="Zeh J."/>
        </authorList>
    </citation>
    <scope>NUCLEOTIDE SEQUENCE [LARGE SCALE GENOMIC DNA]</scope>
    <source>
        <strain evidence="10">IN4F17</strain>
        <tissue evidence="10">Whole Body</tissue>
    </source>
</reference>
<comment type="subcellular location">
    <subcellularLocation>
        <location evidence="2">Endoplasmic reticulum membrane</location>
    </subcellularLocation>
</comment>
<dbReference type="PANTHER" id="PTHR24291">
    <property type="entry name" value="CYTOCHROME P450 FAMILY 4"/>
    <property type="match status" value="1"/>
</dbReference>
<dbReference type="PRINTS" id="PR00385">
    <property type="entry name" value="P450"/>
</dbReference>
<keyword evidence="9" id="KW-0560">Oxidoreductase</keyword>
<dbReference type="SUPFAM" id="SSF48264">
    <property type="entry name" value="Cytochrome P450"/>
    <property type="match status" value="1"/>
</dbReference>
<accession>A0ABY6K2M6</accession>
<comment type="similarity">
    <text evidence="3 9">Belongs to the cytochrome P450 family.</text>
</comment>
<evidence type="ECO:0000313" key="11">
    <source>
        <dbReference type="Proteomes" id="UP001235939"/>
    </source>
</evidence>
<evidence type="ECO:0000256" key="5">
    <source>
        <dbReference type="ARBA" id="ARBA00022824"/>
    </source>
</evidence>
<dbReference type="InterPro" id="IPR002401">
    <property type="entry name" value="Cyt_P450_E_grp-I"/>
</dbReference>
<dbReference type="PRINTS" id="PR00463">
    <property type="entry name" value="EP450I"/>
</dbReference>
<keyword evidence="9" id="KW-0479">Metal-binding</keyword>
<evidence type="ECO:0000256" key="9">
    <source>
        <dbReference type="RuleBase" id="RU000461"/>
    </source>
</evidence>
<evidence type="ECO:0000256" key="8">
    <source>
        <dbReference type="ARBA" id="ARBA00023136"/>
    </source>
</evidence>
<protein>
    <submittedName>
        <fullName evidence="10">CYP4V2</fullName>
    </submittedName>
</protein>
<dbReference type="PANTHER" id="PTHR24291:SF189">
    <property type="entry name" value="CYTOCHROME P450 4C3-RELATED"/>
    <property type="match status" value="1"/>
</dbReference>